<dbReference type="EMBL" id="FMJC01000001">
    <property type="protein sequence ID" value="SCM71064.1"/>
    <property type="molecule type" value="Genomic_DNA"/>
</dbReference>
<dbReference type="Pfam" id="PF06429">
    <property type="entry name" value="Flg_bbr_C"/>
    <property type="match status" value="1"/>
</dbReference>
<feature type="domain" description="Flagellar basal body rod protein N-terminal" evidence="2">
    <location>
        <begin position="8"/>
        <end position="37"/>
    </location>
</feature>
<organism evidence="4">
    <name type="scientific">uncultured Desulfovibrio sp</name>
    <dbReference type="NCBI Taxonomy" id="167968"/>
    <lineage>
        <taxon>Bacteria</taxon>
        <taxon>Pseudomonadati</taxon>
        <taxon>Thermodesulfobacteriota</taxon>
        <taxon>Desulfovibrionia</taxon>
        <taxon>Desulfovibrionales</taxon>
        <taxon>Desulfovibrionaceae</taxon>
        <taxon>Desulfovibrio</taxon>
        <taxon>environmental samples</taxon>
    </lineage>
</organism>
<accession>A0A212L0G6</accession>
<feature type="domain" description="Flagellar basal-body/hook protein C-terminal" evidence="3">
    <location>
        <begin position="93"/>
        <end position="130"/>
    </location>
</feature>
<protein>
    <submittedName>
        <fullName evidence="4">Uncharacterized protein</fullName>
    </submittedName>
</protein>
<dbReference type="Pfam" id="PF00460">
    <property type="entry name" value="Flg_bb_rod"/>
    <property type="match status" value="1"/>
</dbReference>
<dbReference type="GO" id="GO:0005198">
    <property type="term" value="F:structural molecule activity"/>
    <property type="evidence" value="ECO:0007669"/>
    <property type="project" value="InterPro"/>
</dbReference>
<dbReference type="RefSeq" id="WP_179979618.1">
    <property type="nucleotide sequence ID" value="NZ_LT608333.1"/>
</dbReference>
<evidence type="ECO:0000259" key="3">
    <source>
        <dbReference type="Pfam" id="PF06429"/>
    </source>
</evidence>
<dbReference type="PANTHER" id="PTHR30033:SF2">
    <property type="entry name" value="FLAGELLAR HOOK PROTEIN"/>
    <property type="match status" value="1"/>
</dbReference>
<dbReference type="AlphaFoldDB" id="A0A212L0G6"/>
<dbReference type="InterPro" id="IPR002371">
    <property type="entry name" value="FlgK"/>
</dbReference>
<reference evidence="4" key="1">
    <citation type="submission" date="2016-08" db="EMBL/GenBank/DDBJ databases">
        <authorList>
            <person name="Seilhamer J.J."/>
        </authorList>
    </citation>
    <scope>NUCLEOTIDE SEQUENCE</scope>
    <source>
        <strain evidence="4">86-1</strain>
    </source>
</reference>
<comment type="similarity">
    <text evidence="1">Belongs to the flagella basal body rod proteins family.</text>
</comment>
<dbReference type="InterPro" id="IPR010930">
    <property type="entry name" value="Flg_bb/hook_C_dom"/>
</dbReference>
<proteinExistence type="inferred from homology"/>
<dbReference type="GO" id="GO:0009424">
    <property type="term" value="C:bacterial-type flagellum hook"/>
    <property type="evidence" value="ECO:0007669"/>
    <property type="project" value="InterPro"/>
</dbReference>
<name>A0A212L0G6_9BACT</name>
<sequence>MSSISTSMQLGASAMNTHSWGMAVASHNVANVSTAGFEPQRAVYATGPAGQGVRLDAVLQGGVPSGPGGTSFSAAQAVYDVTSGLPLEAASPSGTDLGREMVAMITTQHAYKANAAVVHTGDAMLGTLLDIKA</sequence>
<evidence type="ECO:0000259" key="2">
    <source>
        <dbReference type="Pfam" id="PF00460"/>
    </source>
</evidence>
<evidence type="ECO:0000313" key="4">
    <source>
        <dbReference type="EMBL" id="SCM71064.1"/>
    </source>
</evidence>
<dbReference type="PANTHER" id="PTHR30033">
    <property type="entry name" value="FLAGELLAR HOOK-ASSOCIATED PROTEIN 1"/>
    <property type="match status" value="1"/>
</dbReference>
<gene>
    <name evidence="4" type="ORF">KL86DES1_10841</name>
</gene>
<dbReference type="GO" id="GO:0044780">
    <property type="term" value="P:bacterial-type flagellum assembly"/>
    <property type="evidence" value="ECO:0007669"/>
    <property type="project" value="InterPro"/>
</dbReference>
<evidence type="ECO:0000256" key="1">
    <source>
        <dbReference type="ARBA" id="ARBA00009677"/>
    </source>
</evidence>
<dbReference type="InterPro" id="IPR001444">
    <property type="entry name" value="Flag_bb_rod_N"/>
</dbReference>